<keyword evidence="8" id="KW-1185">Reference proteome</keyword>
<keyword evidence="4" id="KW-0238">DNA-binding</keyword>
<dbReference type="Pfam" id="PF01590">
    <property type="entry name" value="GAF"/>
    <property type="match status" value="1"/>
</dbReference>
<keyword evidence="3" id="KW-0805">Transcription regulation</keyword>
<accession>A0A6V8LLS8</accession>
<dbReference type="Pfam" id="PF25601">
    <property type="entry name" value="AAA_lid_14"/>
    <property type="match status" value="1"/>
</dbReference>
<dbReference type="PRINTS" id="PR01590">
    <property type="entry name" value="HTHFIS"/>
</dbReference>
<dbReference type="GO" id="GO:0006355">
    <property type="term" value="P:regulation of DNA-templated transcription"/>
    <property type="evidence" value="ECO:0007669"/>
    <property type="project" value="InterPro"/>
</dbReference>
<dbReference type="GO" id="GO:0005524">
    <property type="term" value="F:ATP binding"/>
    <property type="evidence" value="ECO:0007669"/>
    <property type="project" value="UniProtKB-KW"/>
</dbReference>
<dbReference type="InterPro" id="IPR003018">
    <property type="entry name" value="GAF"/>
</dbReference>
<dbReference type="Gene3D" id="3.30.450.40">
    <property type="match status" value="1"/>
</dbReference>
<feature type="domain" description="Sigma-54 factor interaction" evidence="6">
    <location>
        <begin position="197"/>
        <end position="425"/>
    </location>
</feature>
<dbReference type="InterPro" id="IPR058031">
    <property type="entry name" value="AAA_lid_NorR"/>
</dbReference>
<dbReference type="PROSITE" id="PS00676">
    <property type="entry name" value="SIGMA54_INTERACT_2"/>
    <property type="match status" value="1"/>
</dbReference>
<evidence type="ECO:0000256" key="5">
    <source>
        <dbReference type="ARBA" id="ARBA00023163"/>
    </source>
</evidence>
<dbReference type="Gene3D" id="1.10.8.60">
    <property type="match status" value="1"/>
</dbReference>
<name>A0A6V8LLS8_9BACT</name>
<dbReference type="InterPro" id="IPR029016">
    <property type="entry name" value="GAF-like_dom_sf"/>
</dbReference>
<reference evidence="7 8" key="2">
    <citation type="submission" date="2020-05" db="EMBL/GenBank/DDBJ databases">
        <title>Draft genome sequence of Desulfovibrio sp. strainFSS-1.</title>
        <authorList>
            <person name="Shimoshige H."/>
            <person name="Kobayashi H."/>
            <person name="Maekawa T."/>
        </authorList>
    </citation>
    <scope>NUCLEOTIDE SEQUENCE [LARGE SCALE GENOMIC DNA]</scope>
    <source>
        <strain evidence="7 8">SIID29052-01</strain>
    </source>
</reference>
<dbReference type="FunFam" id="3.40.50.300:FF:000006">
    <property type="entry name" value="DNA-binding transcriptional regulator NtrC"/>
    <property type="match status" value="1"/>
</dbReference>
<keyword evidence="1" id="KW-0547">Nucleotide-binding</keyword>
<dbReference type="Gene3D" id="3.40.50.300">
    <property type="entry name" value="P-loop containing nucleotide triphosphate hydrolases"/>
    <property type="match status" value="1"/>
</dbReference>
<sequence length="518" mass="58553">MKSISQLELKVLYEISQIIGQALDLDQILGDVLRILSETLEMKRATVTLLDEETSLLAIRASHGLSAEEKKRGVYKLDEGVTGRIFQTGKPFVVPDIAKEPLFLDRTRSRALERGRIAFLGVPIMLKGLAVGALTVDRLFGDDVSYDEDVRLLSIVTALIGQFVHLGKQVRAREEHLRRENLTLRFKLSKTYHRFFIVGQSQPMVRVHQMIEKVAPTRATVLLLGESGTGKTLTARMIHELSDRAKYPFIKVNCAAIPENLLESELFGYEKGAFTGAVAPKPGRFEEADKGTIFLDEIGELSAGTQAKLLRFLQEREFERLGGGKTRKVDVRIIAATNRDLADAAAMGEFREDLYYRLNVFPVLVPSLRERREDIPALLNHFLDKLSREYGRRLSFSPRALDALVKYDWPGNVREMENLVERLSIMVEDERIDLADIPPYFFASGKPQAALPAEGAGSLKDMEKREVMAALERHGWVQSRAARELGLTLRQMGYRIKKFGLERLVDERRGREHGLETH</sequence>
<evidence type="ECO:0000313" key="7">
    <source>
        <dbReference type="EMBL" id="GFK93622.1"/>
    </source>
</evidence>
<dbReference type="InterPro" id="IPR025943">
    <property type="entry name" value="Sigma_54_int_dom_ATP-bd_2"/>
</dbReference>
<keyword evidence="5" id="KW-0804">Transcription</keyword>
<evidence type="ECO:0000259" key="6">
    <source>
        <dbReference type="PROSITE" id="PS50045"/>
    </source>
</evidence>
<dbReference type="InterPro" id="IPR002078">
    <property type="entry name" value="Sigma_54_int"/>
</dbReference>
<dbReference type="Pfam" id="PF00158">
    <property type="entry name" value="Sigma54_activat"/>
    <property type="match status" value="1"/>
</dbReference>
<dbReference type="CDD" id="cd00009">
    <property type="entry name" value="AAA"/>
    <property type="match status" value="1"/>
</dbReference>
<protein>
    <submittedName>
        <fullName evidence="7">Nitrogen fixation protein VnfA</fullName>
    </submittedName>
</protein>
<reference evidence="7 8" key="1">
    <citation type="submission" date="2020-04" db="EMBL/GenBank/DDBJ databases">
        <authorList>
            <consortium name="Desulfovibrio sp. FSS-1 genome sequencing consortium"/>
            <person name="Shimoshige H."/>
            <person name="Kobayashi H."/>
            <person name="Maekawa T."/>
        </authorList>
    </citation>
    <scope>NUCLEOTIDE SEQUENCE [LARGE SCALE GENOMIC DNA]</scope>
    <source>
        <strain evidence="7 8">SIID29052-01</strain>
    </source>
</reference>
<dbReference type="Gene3D" id="1.10.10.60">
    <property type="entry name" value="Homeodomain-like"/>
    <property type="match status" value="1"/>
</dbReference>
<dbReference type="RefSeq" id="WP_173082840.1">
    <property type="nucleotide sequence ID" value="NZ_BLTE01000005.1"/>
</dbReference>
<evidence type="ECO:0000256" key="2">
    <source>
        <dbReference type="ARBA" id="ARBA00022840"/>
    </source>
</evidence>
<evidence type="ECO:0000256" key="1">
    <source>
        <dbReference type="ARBA" id="ARBA00022741"/>
    </source>
</evidence>
<dbReference type="Proteomes" id="UP000494245">
    <property type="component" value="Unassembled WGS sequence"/>
</dbReference>
<dbReference type="InterPro" id="IPR009057">
    <property type="entry name" value="Homeodomain-like_sf"/>
</dbReference>
<dbReference type="GO" id="GO:0043565">
    <property type="term" value="F:sequence-specific DNA binding"/>
    <property type="evidence" value="ECO:0007669"/>
    <property type="project" value="InterPro"/>
</dbReference>
<keyword evidence="2" id="KW-0067">ATP-binding</keyword>
<dbReference type="SMART" id="SM00065">
    <property type="entry name" value="GAF"/>
    <property type="match status" value="1"/>
</dbReference>
<evidence type="ECO:0000256" key="3">
    <source>
        <dbReference type="ARBA" id="ARBA00023015"/>
    </source>
</evidence>
<evidence type="ECO:0000256" key="4">
    <source>
        <dbReference type="ARBA" id="ARBA00023125"/>
    </source>
</evidence>
<gene>
    <name evidence="7" type="primary">vnfA_1</name>
    <name evidence="7" type="ORF">NNJEOMEG_01456</name>
</gene>
<dbReference type="PANTHER" id="PTHR32071">
    <property type="entry name" value="TRANSCRIPTIONAL REGULATORY PROTEIN"/>
    <property type="match status" value="1"/>
</dbReference>
<dbReference type="InterPro" id="IPR027417">
    <property type="entry name" value="P-loop_NTPase"/>
</dbReference>
<comment type="caution">
    <text evidence="7">The sequence shown here is derived from an EMBL/GenBank/DDBJ whole genome shotgun (WGS) entry which is preliminary data.</text>
</comment>
<dbReference type="Pfam" id="PF02954">
    <property type="entry name" value="HTH_8"/>
    <property type="match status" value="1"/>
</dbReference>
<dbReference type="PANTHER" id="PTHR32071:SF117">
    <property type="entry name" value="PTS-DEPENDENT DIHYDROXYACETONE KINASE OPERON REGULATORY PROTEIN-RELATED"/>
    <property type="match status" value="1"/>
</dbReference>
<organism evidence="7 8">
    <name type="scientific">Fundidesulfovibrio magnetotacticus</name>
    <dbReference type="NCBI Taxonomy" id="2730080"/>
    <lineage>
        <taxon>Bacteria</taxon>
        <taxon>Pseudomonadati</taxon>
        <taxon>Thermodesulfobacteriota</taxon>
        <taxon>Desulfovibrionia</taxon>
        <taxon>Desulfovibrionales</taxon>
        <taxon>Desulfovibrionaceae</taxon>
        <taxon>Fundidesulfovibrio</taxon>
    </lineage>
</organism>
<dbReference type="EMBL" id="BLTE01000005">
    <property type="protein sequence ID" value="GFK93622.1"/>
    <property type="molecule type" value="Genomic_DNA"/>
</dbReference>
<proteinExistence type="predicted"/>
<evidence type="ECO:0000313" key="8">
    <source>
        <dbReference type="Proteomes" id="UP000494245"/>
    </source>
</evidence>
<dbReference type="SUPFAM" id="SSF52540">
    <property type="entry name" value="P-loop containing nucleoside triphosphate hydrolases"/>
    <property type="match status" value="1"/>
</dbReference>
<dbReference type="SUPFAM" id="SSF55781">
    <property type="entry name" value="GAF domain-like"/>
    <property type="match status" value="1"/>
</dbReference>
<dbReference type="InterPro" id="IPR003593">
    <property type="entry name" value="AAA+_ATPase"/>
</dbReference>
<dbReference type="AlphaFoldDB" id="A0A6V8LLS8"/>
<dbReference type="SUPFAM" id="SSF46689">
    <property type="entry name" value="Homeodomain-like"/>
    <property type="match status" value="1"/>
</dbReference>
<dbReference type="SMART" id="SM00382">
    <property type="entry name" value="AAA"/>
    <property type="match status" value="1"/>
</dbReference>
<dbReference type="PROSITE" id="PS50045">
    <property type="entry name" value="SIGMA54_INTERACT_4"/>
    <property type="match status" value="1"/>
</dbReference>
<dbReference type="InterPro" id="IPR002197">
    <property type="entry name" value="HTH_Fis"/>
</dbReference>